<comment type="caution">
    <text evidence="5">The sequence shown here is derived from an EMBL/GenBank/DDBJ whole genome shotgun (WGS) entry which is preliminary data.</text>
</comment>
<dbReference type="PROSITE" id="PS50090">
    <property type="entry name" value="MYB_LIKE"/>
    <property type="match status" value="2"/>
</dbReference>
<evidence type="ECO:0000313" key="6">
    <source>
        <dbReference type="Proteomes" id="UP000019471"/>
    </source>
</evidence>
<dbReference type="Gene3D" id="1.10.246.220">
    <property type="match status" value="1"/>
</dbReference>
<evidence type="ECO:0000259" key="3">
    <source>
        <dbReference type="PROSITE" id="PS50090"/>
    </source>
</evidence>
<name>W9W900_9EURO</name>
<dbReference type="HOGENOM" id="CLU_457811_0_0_1"/>
<dbReference type="PANTHER" id="PTHR46734:SF1">
    <property type="entry name" value="TELOMERIC REPEAT-BINDING FACTOR 1"/>
    <property type="match status" value="1"/>
</dbReference>
<feature type="region of interest" description="Disordered" evidence="2">
    <location>
        <begin position="39"/>
        <end position="83"/>
    </location>
</feature>
<dbReference type="Proteomes" id="UP000019471">
    <property type="component" value="Unassembled WGS sequence"/>
</dbReference>
<protein>
    <recommendedName>
        <fullName evidence="7">Myb-like domain-containing protein</fullName>
    </recommendedName>
</protein>
<dbReference type="PROSITE" id="PS51294">
    <property type="entry name" value="HTH_MYB"/>
    <property type="match status" value="2"/>
</dbReference>
<evidence type="ECO:0000259" key="4">
    <source>
        <dbReference type="PROSITE" id="PS51294"/>
    </source>
</evidence>
<dbReference type="SMART" id="SM00717">
    <property type="entry name" value="SANT"/>
    <property type="match status" value="2"/>
</dbReference>
<accession>W9W900</accession>
<dbReference type="SUPFAM" id="SSF46689">
    <property type="entry name" value="Homeodomain-like"/>
    <property type="match status" value="2"/>
</dbReference>
<feature type="domain" description="HTH myb-type" evidence="4">
    <location>
        <begin position="415"/>
        <end position="474"/>
    </location>
</feature>
<dbReference type="Gene3D" id="1.10.10.60">
    <property type="entry name" value="Homeodomain-like"/>
    <property type="match status" value="1"/>
</dbReference>
<keyword evidence="1" id="KW-0539">Nucleus</keyword>
<reference evidence="5 6" key="1">
    <citation type="submission" date="2013-03" db="EMBL/GenBank/DDBJ databases">
        <title>The Genome Sequence of Cladophialophora psammophila CBS 110553.</title>
        <authorList>
            <consortium name="The Broad Institute Genomics Platform"/>
            <person name="Cuomo C."/>
            <person name="de Hoog S."/>
            <person name="Gorbushina A."/>
            <person name="Walker B."/>
            <person name="Young S.K."/>
            <person name="Zeng Q."/>
            <person name="Gargeya S."/>
            <person name="Fitzgerald M."/>
            <person name="Haas B."/>
            <person name="Abouelleil A."/>
            <person name="Allen A.W."/>
            <person name="Alvarado L."/>
            <person name="Arachchi H.M."/>
            <person name="Berlin A.M."/>
            <person name="Chapman S.B."/>
            <person name="Gainer-Dewar J."/>
            <person name="Goldberg J."/>
            <person name="Griggs A."/>
            <person name="Gujja S."/>
            <person name="Hansen M."/>
            <person name="Howarth C."/>
            <person name="Imamovic A."/>
            <person name="Ireland A."/>
            <person name="Larimer J."/>
            <person name="McCowan C."/>
            <person name="Murphy C."/>
            <person name="Pearson M."/>
            <person name="Poon T.W."/>
            <person name="Priest M."/>
            <person name="Roberts A."/>
            <person name="Saif S."/>
            <person name="Shea T."/>
            <person name="Sisk P."/>
            <person name="Sykes S."/>
            <person name="Wortman J."/>
            <person name="Nusbaum C."/>
            <person name="Birren B."/>
        </authorList>
    </citation>
    <scope>NUCLEOTIDE SEQUENCE [LARGE SCALE GENOMIC DNA]</scope>
    <source>
        <strain evidence="5 6">CBS 110553</strain>
    </source>
</reference>
<dbReference type="RefSeq" id="XP_007750536.1">
    <property type="nucleotide sequence ID" value="XM_007752346.1"/>
</dbReference>
<feature type="domain" description="Myb-like" evidence="3">
    <location>
        <begin position="514"/>
        <end position="568"/>
    </location>
</feature>
<evidence type="ECO:0000256" key="2">
    <source>
        <dbReference type="SAM" id="MobiDB-lite"/>
    </source>
</evidence>
<dbReference type="GeneID" id="19196463"/>
<feature type="domain" description="Myb-like" evidence="3">
    <location>
        <begin position="415"/>
        <end position="470"/>
    </location>
</feature>
<feature type="compositionally biased region" description="Polar residues" evidence="2">
    <location>
        <begin position="296"/>
        <end position="305"/>
    </location>
</feature>
<feature type="domain" description="HTH myb-type" evidence="4">
    <location>
        <begin position="515"/>
        <end position="572"/>
    </location>
</feature>
<dbReference type="CDD" id="cd11660">
    <property type="entry name" value="SANT_TRF"/>
    <property type="match status" value="2"/>
</dbReference>
<dbReference type="eggNOG" id="ENOG502SBUF">
    <property type="taxonomic scope" value="Eukaryota"/>
</dbReference>
<dbReference type="InterPro" id="IPR001005">
    <property type="entry name" value="SANT/Myb"/>
</dbReference>
<feature type="compositionally biased region" description="Polar residues" evidence="2">
    <location>
        <begin position="627"/>
        <end position="646"/>
    </location>
</feature>
<dbReference type="InterPro" id="IPR056302">
    <property type="entry name" value="CHD1-2/Hrp3_HTH"/>
</dbReference>
<dbReference type="Pfam" id="PF23588">
    <property type="entry name" value="HTH_CHD1_Hrp3"/>
    <property type="match status" value="1"/>
</dbReference>
<feature type="region of interest" description="Disordered" evidence="2">
    <location>
        <begin position="616"/>
        <end position="712"/>
    </location>
</feature>
<dbReference type="InterPro" id="IPR017930">
    <property type="entry name" value="Myb_dom"/>
</dbReference>
<evidence type="ECO:0008006" key="7">
    <source>
        <dbReference type="Google" id="ProtNLM"/>
    </source>
</evidence>
<keyword evidence="6" id="KW-1185">Reference proteome</keyword>
<dbReference type="EMBL" id="AMGX01000028">
    <property type="protein sequence ID" value="EXJ61460.1"/>
    <property type="molecule type" value="Genomic_DNA"/>
</dbReference>
<dbReference type="PANTHER" id="PTHR46734">
    <property type="entry name" value="TELOMERIC REPEAT-BINDING FACTOR 1 TERF1"/>
    <property type="match status" value="1"/>
</dbReference>
<feature type="compositionally biased region" description="Polar residues" evidence="2">
    <location>
        <begin position="54"/>
        <end position="68"/>
    </location>
</feature>
<proteinExistence type="predicted"/>
<feature type="compositionally biased region" description="Basic and acidic residues" evidence="2">
    <location>
        <begin position="649"/>
        <end position="674"/>
    </location>
</feature>
<evidence type="ECO:0000256" key="1">
    <source>
        <dbReference type="ARBA" id="ARBA00023242"/>
    </source>
</evidence>
<dbReference type="AlphaFoldDB" id="W9W900"/>
<feature type="region of interest" description="Disordered" evidence="2">
    <location>
        <begin position="345"/>
        <end position="422"/>
    </location>
</feature>
<dbReference type="STRING" id="1182543.W9W900"/>
<dbReference type="OrthoDB" id="608866at2759"/>
<dbReference type="InterPro" id="IPR009057">
    <property type="entry name" value="Homeodomain-like_sf"/>
</dbReference>
<feature type="region of interest" description="Disordered" evidence="2">
    <location>
        <begin position="277"/>
        <end position="316"/>
    </location>
</feature>
<organism evidence="5 6">
    <name type="scientific">Cladophialophora psammophila CBS 110553</name>
    <dbReference type="NCBI Taxonomy" id="1182543"/>
    <lineage>
        <taxon>Eukaryota</taxon>
        <taxon>Fungi</taxon>
        <taxon>Dikarya</taxon>
        <taxon>Ascomycota</taxon>
        <taxon>Pezizomycotina</taxon>
        <taxon>Eurotiomycetes</taxon>
        <taxon>Chaetothyriomycetidae</taxon>
        <taxon>Chaetothyriales</taxon>
        <taxon>Herpotrichiellaceae</taxon>
        <taxon>Cladophialophora</taxon>
    </lineage>
</organism>
<feature type="compositionally biased region" description="Pro residues" evidence="2">
    <location>
        <begin position="352"/>
        <end position="362"/>
    </location>
</feature>
<evidence type="ECO:0000313" key="5">
    <source>
        <dbReference type="EMBL" id="EXJ61460.1"/>
    </source>
</evidence>
<dbReference type="InterPro" id="IPR052450">
    <property type="entry name" value="TRBD-Containing_Protein"/>
</dbReference>
<gene>
    <name evidence="5" type="ORF">A1O5_11776</name>
</gene>
<sequence length="712" mass="78344">MNGITEPLPGLLDDPLFQLPDLPALTDIQIAPLRNPAPSRHANVPLPLEPVADNSLNNGRTNKNTTHPADSPETRRTPKITPNDVLLAREAKRPHLAISELLEADHGPDFAPTYLPSFISLSVVEKSPVQTPSFVEPPYSLRRLRLDTDNDHGTLDWTRHLPPPAQKEDRQSRPAPLLPAMVTGLHEPPPSAALLPSIDLDSIHAVVAGQHELAPSAPLLRSTDFDPIHSTATGLHELPPHSAAPLPPIDTELIHATGLQEPPLSAALLPPVDPDSTYTAVTGPHEPPHSAALLQSIDSDPTHGTITGLHEPPPSAALLPSIDLDSIPAIARQTTTSRIHVRDMLTESSQPDPAPPAAPSPPAASSGPLVDRLAVPNQQDTGNYPTPPEEVRDHVPRVIPPVRPPWKAGPMRGPNNRRPRRKWTGTETADLMAGVSKYGIGRWKQIVDDPSFNFGDRSAVDLKDRYRVCVNEKPSTKADTNLRADSPIAEASPSIEILGIRQCRERGAAINSTPKRRKRRAWTEEEDNNLLGGVARHGFQWTAIHDDPDLNLSHRRATDLRDRIRNRFPDGYKHAEFAPSKREARNAIRAEKEALADQPIPWDVVVPGREYEGTRIERGRWEEITSTDDSTPTSAGSNDATTSVTRVTGDVDKENEIRQDENEKERDRDREKEQQQQQPLITLPSFSLGFFDDMDWEDNTLPPMHDGDDSSD</sequence>